<feature type="transmembrane region" description="Helical" evidence="8">
    <location>
        <begin position="150"/>
        <end position="169"/>
    </location>
</feature>
<name>A0A420ECG1_9SPHN</name>
<comment type="subcellular location">
    <subcellularLocation>
        <location evidence="1 8">Cell membrane</location>
        <topology evidence="1 8">Multi-pass membrane protein</topology>
    </subcellularLocation>
</comment>
<evidence type="ECO:0000313" key="9">
    <source>
        <dbReference type="EMBL" id="RKF18378.1"/>
    </source>
</evidence>
<dbReference type="InterPro" id="IPR052017">
    <property type="entry name" value="TSUP"/>
</dbReference>
<dbReference type="EMBL" id="RAPF01000009">
    <property type="protein sequence ID" value="RKF18378.1"/>
    <property type="molecule type" value="Genomic_DNA"/>
</dbReference>
<comment type="caution">
    <text evidence="9">The sequence shown here is derived from an EMBL/GenBank/DDBJ whole genome shotgun (WGS) entry which is preliminary data.</text>
</comment>
<sequence>MEIEPWLFAALTCLAVFTGFVDAVAGGGGLIVMPTLLAAGIPPQNALATNKLQSTFATGMACRTFLKAGMVDWRTYLPSAIMVFIGASAGVLVVSQIDTSALQLIIPILLLGVAAYVIFSPRMDDNHGKPRISAKAYAGPAGGIAFYDGFFGPGAGSFFIASAVGLRGLGLTHATGLSKMLNFTSNIATLIIWGLSGKTYWALGICMGLAAATGSFIGSHSAMRFGSRLIRPALIVISIALTTKLLYDYLTG</sequence>
<accession>A0A420ECG1</accession>
<evidence type="ECO:0000256" key="8">
    <source>
        <dbReference type="RuleBase" id="RU363041"/>
    </source>
</evidence>
<keyword evidence="10" id="KW-1185">Reference proteome</keyword>
<feature type="transmembrane region" description="Helical" evidence="8">
    <location>
        <begin position="229"/>
        <end position="247"/>
    </location>
</feature>
<comment type="similarity">
    <text evidence="2 8">Belongs to the 4-toluene sulfonate uptake permease (TSUP) (TC 2.A.102) family.</text>
</comment>
<evidence type="ECO:0000313" key="10">
    <source>
        <dbReference type="Proteomes" id="UP000284395"/>
    </source>
</evidence>
<evidence type="ECO:0000256" key="2">
    <source>
        <dbReference type="ARBA" id="ARBA00009142"/>
    </source>
</evidence>
<organism evidence="9 10">
    <name type="scientific">Altericroceibacterium spongiae</name>
    <dbReference type="NCBI Taxonomy" id="2320269"/>
    <lineage>
        <taxon>Bacteria</taxon>
        <taxon>Pseudomonadati</taxon>
        <taxon>Pseudomonadota</taxon>
        <taxon>Alphaproteobacteria</taxon>
        <taxon>Sphingomonadales</taxon>
        <taxon>Erythrobacteraceae</taxon>
        <taxon>Altericroceibacterium</taxon>
    </lineage>
</organism>
<dbReference type="AlphaFoldDB" id="A0A420ECG1"/>
<feature type="transmembrane region" description="Helical" evidence="8">
    <location>
        <begin position="176"/>
        <end position="194"/>
    </location>
</feature>
<evidence type="ECO:0000256" key="3">
    <source>
        <dbReference type="ARBA" id="ARBA00022448"/>
    </source>
</evidence>
<evidence type="ECO:0000256" key="1">
    <source>
        <dbReference type="ARBA" id="ARBA00004651"/>
    </source>
</evidence>
<feature type="transmembrane region" description="Helical" evidence="8">
    <location>
        <begin position="200"/>
        <end position="217"/>
    </location>
</feature>
<feature type="transmembrane region" description="Helical" evidence="8">
    <location>
        <begin position="101"/>
        <end position="119"/>
    </location>
</feature>
<keyword evidence="4 8" id="KW-1003">Cell membrane</keyword>
<dbReference type="Proteomes" id="UP000284395">
    <property type="component" value="Unassembled WGS sequence"/>
</dbReference>
<dbReference type="OrthoDB" id="554695at2"/>
<protein>
    <recommendedName>
        <fullName evidence="8">Probable membrane transporter protein</fullName>
    </recommendedName>
</protein>
<dbReference type="Pfam" id="PF01925">
    <property type="entry name" value="TauE"/>
    <property type="match status" value="1"/>
</dbReference>
<feature type="transmembrane region" description="Helical" evidence="8">
    <location>
        <begin position="76"/>
        <end position="94"/>
    </location>
</feature>
<evidence type="ECO:0000256" key="6">
    <source>
        <dbReference type="ARBA" id="ARBA00022989"/>
    </source>
</evidence>
<dbReference type="GO" id="GO:0005886">
    <property type="term" value="C:plasma membrane"/>
    <property type="evidence" value="ECO:0007669"/>
    <property type="project" value="UniProtKB-SubCell"/>
</dbReference>
<dbReference type="InterPro" id="IPR002781">
    <property type="entry name" value="TM_pro_TauE-like"/>
</dbReference>
<dbReference type="PANTHER" id="PTHR30269:SF0">
    <property type="entry name" value="MEMBRANE TRANSPORTER PROTEIN YFCA-RELATED"/>
    <property type="match status" value="1"/>
</dbReference>
<evidence type="ECO:0000256" key="5">
    <source>
        <dbReference type="ARBA" id="ARBA00022692"/>
    </source>
</evidence>
<dbReference type="RefSeq" id="WP_120325652.1">
    <property type="nucleotide sequence ID" value="NZ_RAPF01000009.1"/>
</dbReference>
<keyword evidence="7 8" id="KW-0472">Membrane</keyword>
<keyword evidence="6 8" id="KW-1133">Transmembrane helix</keyword>
<evidence type="ECO:0000256" key="4">
    <source>
        <dbReference type="ARBA" id="ARBA00022475"/>
    </source>
</evidence>
<dbReference type="PANTHER" id="PTHR30269">
    <property type="entry name" value="TRANSMEMBRANE PROTEIN YFCA"/>
    <property type="match status" value="1"/>
</dbReference>
<gene>
    <name evidence="9" type="ORF">D6851_14655</name>
</gene>
<reference evidence="9 10" key="1">
    <citation type="submission" date="2018-09" db="EMBL/GenBank/DDBJ databases">
        <title>Altererythrobacter spongiae sp. nov., isolated from a marine sponge.</title>
        <authorList>
            <person name="Zhuang L."/>
            <person name="Luo L."/>
        </authorList>
    </citation>
    <scope>NUCLEOTIDE SEQUENCE [LARGE SCALE GENOMIC DNA]</scope>
    <source>
        <strain evidence="9 10">HN-Y73</strain>
    </source>
</reference>
<proteinExistence type="inferred from homology"/>
<keyword evidence="3" id="KW-0813">Transport</keyword>
<evidence type="ECO:0000256" key="7">
    <source>
        <dbReference type="ARBA" id="ARBA00023136"/>
    </source>
</evidence>
<keyword evidence="5 8" id="KW-0812">Transmembrane</keyword>